<dbReference type="PANTHER" id="PTHR12526:SF630">
    <property type="entry name" value="GLYCOSYLTRANSFERASE"/>
    <property type="match status" value="1"/>
</dbReference>
<dbReference type="GeneID" id="83016492"/>
<protein>
    <submittedName>
        <fullName evidence="2">Glycosyltransferase</fullName>
    </submittedName>
</protein>
<name>A0A412FR60_9FIRM</name>
<keyword evidence="3" id="KW-1185">Reference proteome</keyword>
<evidence type="ECO:0000259" key="1">
    <source>
        <dbReference type="Pfam" id="PF00534"/>
    </source>
</evidence>
<dbReference type="AlphaFoldDB" id="A0A412FR60"/>
<dbReference type="RefSeq" id="WP_117895743.1">
    <property type="nucleotide sequence ID" value="NZ_CABJCV010000020.1"/>
</dbReference>
<evidence type="ECO:0000313" key="2">
    <source>
        <dbReference type="EMBL" id="RGR70682.1"/>
    </source>
</evidence>
<comment type="caution">
    <text evidence="2">The sequence shown here is derived from an EMBL/GenBank/DDBJ whole genome shotgun (WGS) entry which is preliminary data.</text>
</comment>
<accession>A0A412FR60</accession>
<dbReference type="InterPro" id="IPR001296">
    <property type="entry name" value="Glyco_trans_1"/>
</dbReference>
<feature type="domain" description="Glycosyl transferase family 1" evidence="1">
    <location>
        <begin position="212"/>
        <end position="370"/>
    </location>
</feature>
<dbReference type="GO" id="GO:0016757">
    <property type="term" value="F:glycosyltransferase activity"/>
    <property type="evidence" value="ECO:0007669"/>
    <property type="project" value="InterPro"/>
</dbReference>
<dbReference type="Gene3D" id="3.40.50.2000">
    <property type="entry name" value="Glycogen Phosphorylase B"/>
    <property type="match status" value="2"/>
</dbReference>
<gene>
    <name evidence="2" type="ORF">DWY25_13910</name>
</gene>
<keyword evidence="2" id="KW-0808">Transferase</keyword>
<organism evidence="2 3">
    <name type="scientific">Holdemania filiformis</name>
    <dbReference type="NCBI Taxonomy" id="61171"/>
    <lineage>
        <taxon>Bacteria</taxon>
        <taxon>Bacillati</taxon>
        <taxon>Bacillota</taxon>
        <taxon>Erysipelotrichia</taxon>
        <taxon>Erysipelotrichales</taxon>
        <taxon>Erysipelotrichaceae</taxon>
        <taxon>Holdemania</taxon>
    </lineage>
</organism>
<dbReference type="Pfam" id="PF00534">
    <property type="entry name" value="Glycos_transf_1"/>
    <property type="match status" value="1"/>
</dbReference>
<dbReference type="PANTHER" id="PTHR12526">
    <property type="entry name" value="GLYCOSYLTRANSFERASE"/>
    <property type="match status" value="1"/>
</dbReference>
<dbReference type="EMBL" id="QRUP01000020">
    <property type="protein sequence ID" value="RGR70682.1"/>
    <property type="molecule type" value="Genomic_DNA"/>
</dbReference>
<reference evidence="2 3" key="1">
    <citation type="submission" date="2018-08" db="EMBL/GenBank/DDBJ databases">
        <title>A genome reference for cultivated species of the human gut microbiota.</title>
        <authorList>
            <person name="Zou Y."/>
            <person name="Xue W."/>
            <person name="Luo G."/>
        </authorList>
    </citation>
    <scope>NUCLEOTIDE SEQUENCE [LARGE SCALE GENOMIC DNA]</scope>
    <source>
        <strain evidence="2 3">AF24-29</strain>
    </source>
</reference>
<proteinExistence type="predicted"/>
<dbReference type="SUPFAM" id="SSF53756">
    <property type="entry name" value="UDP-Glycosyltransferase/glycogen phosphorylase"/>
    <property type="match status" value="1"/>
</dbReference>
<sequence length="390" mass="44230">MTGQNQRDKRRILFVNDEMEMGGVARVLNTLMKNLDQQVYQIDLLVLHKTGTLLQDIPEGVRVIEGTSFFNAVDSPLKELLKKGDLPHLFSKLRLLLYMKTGLIRSKILKERKKMLSGVYDVEMAAKEGFCTIFTAYGNSKRKVNWVLTDYSVCNYSANHMRLVKSALQKIDLNIADSAEATEAYKKVFGIQNVITIHNLMNTEKVEKGKTKTEDQAEIDPSKLNVISVIRFHPQKAADRLLLAHKYVLDQGIEHELYLIGGGEQEAMLLKMQKDLNLTHVHFLGFKTNPYADIRACDLFVLSSLYEGFATVINESFIAGTPVLSTEVAGVHEQITAPHFGWIVENSQKGLNEGLLNALQSKDQLQEMKRQLQGYHYPNDEIIRKFTEVL</sequence>
<dbReference type="Proteomes" id="UP000284178">
    <property type="component" value="Unassembled WGS sequence"/>
</dbReference>
<dbReference type="CDD" id="cd03811">
    <property type="entry name" value="GT4_GT28_WabH-like"/>
    <property type="match status" value="1"/>
</dbReference>
<evidence type="ECO:0000313" key="3">
    <source>
        <dbReference type="Proteomes" id="UP000284178"/>
    </source>
</evidence>